<dbReference type="SMART" id="SM00164">
    <property type="entry name" value="TBC"/>
    <property type="match status" value="1"/>
</dbReference>
<dbReference type="AlphaFoldDB" id="A0AAV9AVI2"/>
<protein>
    <recommendedName>
        <fullName evidence="2">Rab-GAP TBC domain-containing protein</fullName>
    </recommendedName>
</protein>
<dbReference type="Gene3D" id="1.10.472.80">
    <property type="entry name" value="Ypt/Rab-GAP domain of gyp1p, domain 3"/>
    <property type="match status" value="1"/>
</dbReference>
<dbReference type="EMBL" id="JAUJYN010000006">
    <property type="protein sequence ID" value="KAK1268182.1"/>
    <property type="molecule type" value="Genomic_DNA"/>
</dbReference>
<keyword evidence="1" id="KW-0343">GTPase activation</keyword>
<dbReference type="PROSITE" id="PS50086">
    <property type="entry name" value="TBC_RABGAP"/>
    <property type="match status" value="1"/>
</dbReference>
<dbReference type="SUPFAM" id="SSF47923">
    <property type="entry name" value="Ypt/Rab-GAP domain of gyp1p"/>
    <property type="match status" value="2"/>
</dbReference>
<dbReference type="PANTHER" id="PTHR22957:SF337">
    <property type="entry name" value="TBC1 DOMAIN FAMILY MEMBER 5"/>
    <property type="match status" value="1"/>
</dbReference>
<accession>A0AAV9AVI2</accession>
<keyword evidence="4" id="KW-1185">Reference proteome</keyword>
<reference evidence="3" key="2">
    <citation type="submission" date="2023-06" db="EMBL/GenBank/DDBJ databases">
        <authorList>
            <person name="Ma L."/>
            <person name="Liu K.-W."/>
            <person name="Li Z."/>
            <person name="Hsiao Y.-Y."/>
            <person name="Qi Y."/>
            <person name="Fu T."/>
            <person name="Tang G."/>
            <person name="Zhang D."/>
            <person name="Sun W.-H."/>
            <person name="Liu D.-K."/>
            <person name="Li Y."/>
            <person name="Chen G.-Z."/>
            <person name="Liu X.-D."/>
            <person name="Liao X.-Y."/>
            <person name="Jiang Y.-T."/>
            <person name="Yu X."/>
            <person name="Hao Y."/>
            <person name="Huang J."/>
            <person name="Zhao X.-W."/>
            <person name="Ke S."/>
            <person name="Chen Y.-Y."/>
            <person name="Wu W.-L."/>
            <person name="Hsu J.-L."/>
            <person name="Lin Y.-F."/>
            <person name="Huang M.-D."/>
            <person name="Li C.-Y."/>
            <person name="Huang L."/>
            <person name="Wang Z.-W."/>
            <person name="Zhao X."/>
            <person name="Zhong W.-Y."/>
            <person name="Peng D.-H."/>
            <person name="Ahmad S."/>
            <person name="Lan S."/>
            <person name="Zhang J.-S."/>
            <person name="Tsai W.-C."/>
            <person name="Van De Peer Y."/>
            <person name="Liu Z.-J."/>
        </authorList>
    </citation>
    <scope>NUCLEOTIDE SEQUENCE</scope>
    <source>
        <strain evidence="3">SCP</strain>
        <tissue evidence="3">Leaves</tissue>
    </source>
</reference>
<dbReference type="GO" id="GO:0005096">
    <property type="term" value="F:GTPase activator activity"/>
    <property type="evidence" value="ECO:0007669"/>
    <property type="project" value="UniProtKB-KW"/>
</dbReference>
<reference evidence="3" key="1">
    <citation type="journal article" date="2023" name="Nat. Commun.">
        <title>Diploid and tetraploid genomes of Acorus and the evolution of monocots.</title>
        <authorList>
            <person name="Ma L."/>
            <person name="Liu K.W."/>
            <person name="Li Z."/>
            <person name="Hsiao Y.Y."/>
            <person name="Qi Y."/>
            <person name="Fu T."/>
            <person name="Tang G.D."/>
            <person name="Zhang D."/>
            <person name="Sun W.H."/>
            <person name="Liu D.K."/>
            <person name="Li Y."/>
            <person name="Chen G.Z."/>
            <person name="Liu X.D."/>
            <person name="Liao X.Y."/>
            <person name="Jiang Y.T."/>
            <person name="Yu X."/>
            <person name="Hao Y."/>
            <person name="Huang J."/>
            <person name="Zhao X.W."/>
            <person name="Ke S."/>
            <person name="Chen Y.Y."/>
            <person name="Wu W.L."/>
            <person name="Hsu J.L."/>
            <person name="Lin Y.F."/>
            <person name="Huang M.D."/>
            <person name="Li C.Y."/>
            <person name="Huang L."/>
            <person name="Wang Z.W."/>
            <person name="Zhao X."/>
            <person name="Zhong W.Y."/>
            <person name="Peng D.H."/>
            <person name="Ahmad S."/>
            <person name="Lan S."/>
            <person name="Zhang J.S."/>
            <person name="Tsai W.C."/>
            <person name="Van de Peer Y."/>
            <person name="Liu Z.J."/>
        </authorList>
    </citation>
    <scope>NUCLEOTIDE SEQUENCE</scope>
    <source>
        <strain evidence="3">SCP</strain>
    </source>
</reference>
<dbReference type="Gene3D" id="1.10.8.270">
    <property type="entry name" value="putative rabgap domain of human tbc1 domain family member 14 like domains"/>
    <property type="match status" value="1"/>
</dbReference>
<dbReference type="InterPro" id="IPR000195">
    <property type="entry name" value="Rab-GAP-TBC_dom"/>
</dbReference>
<evidence type="ECO:0000256" key="1">
    <source>
        <dbReference type="ARBA" id="ARBA00022468"/>
    </source>
</evidence>
<dbReference type="Proteomes" id="UP001179952">
    <property type="component" value="Unassembled WGS sequence"/>
</dbReference>
<gene>
    <name evidence="3" type="ORF">QJS04_geneDACA013962</name>
</gene>
<dbReference type="PANTHER" id="PTHR22957">
    <property type="entry name" value="TBC1 DOMAIN FAMILY MEMBER GTPASE-ACTIVATING PROTEIN"/>
    <property type="match status" value="1"/>
</dbReference>
<proteinExistence type="predicted"/>
<organism evidence="3 4">
    <name type="scientific">Acorus gramineus</name>
    <name type="common">Dwarf sweet flag</name>
    <dbReference type="NCBI Taxonomy" id="55184"/>
    <lineage>
        <taxon>Eukaryota</taxon>
        <taxon>Viridiplantae</taxon>
        <taxon>Streptophyta</taxon>
        <taxon>Embryophyta</taxon>
        <taxon>Tracheophyta</taxon>
        <taxon>Spermatophyta</taxon>
        <taxon>Magnoliopsida</taxon>
        <taxon>Liliopsida</taxon>
        <taxon>Acoraceae</taxon>
        <taxon>Acorus</taxon>
    </lineage>
</organism>
<name>A0AAV9AVI2_ACOGR</name>
<comment type="caution">
    <text evidence="3">The sequence shown here is derived from an EMBL/GenBank/DDBJ whole genome shotgun (WGS) entry which is preliminary data.</text>
</comment>
<feature type="domain" description="Rab-GAP TBC" evidence="2">
    <location>
        <begin position="22"/>
        <end position="336"/>
    </location>
</feature>
<evidence type="ECO:0000313" key="3">
    <source>
        <dbReference type="EMBL" id="KAK1268182.1"/>
    </source>
</evidence>
<sequence length="527" mass="59319">MPPSVAEPESSSTAQIFRSTSSGFPNLRGVRWRTNLGILPSYPSSSIDELRRVTADSRRRYANLRRCLLVSPHFPKAGDRSPDLVMDNPLSQNPDSMWSRFFRNAELERTVNQDLSRLYPEHESYFQSPACQAILRRIILLWCLRHPEYGYKHGMHELLAPLLYILHIDVQCLAQVRKLHEDHFSDKFDSLPFPNVDTKVAGLDELDSETNDIVLLNDAYGAEGELGVISSERFIEHDAYCMFNALMNGSQGVVAMANYYSPSPALGSVTGLPPVVEASSALYHLLSKVDSSLHSHLVELGVEPQYFALRWLRVLFGREFSLEDLLIIWDEIFISPNGFSISFGENDRLINFTVLTSPRGAFIVGMVVSMILHLRPVLLATENATSCLQRLLNFPENINVENLIEKAKSLQALAMDPSITSASPTVWFFEKSKPSYVRDHSMSSVKSLPDTYWEEKWRSLHNAEGVKKNTLRSLAQSILENIQVIESVFQQESLENLSNNSLGGKGQVMAAAALKKLRKISNILSEM</sequence>
<evidence type="ECO:0000313" key="4">
    <source>
        <dbReference type="Proteomes" id="UP001179952"/>
    </source>
</evidence>
<dbReference type="Pfam" id="PF00566">
    <property type="entry name" value="RabGAP-TBC"/>
    <property type="match status" value="2"/>
</dbReference>
<dbReference type="InterPro" id="IPR035969">
    <property type="entry name" value="Rab-GAP_TBC_sf"/>
</dbReference>
<evidence type="ECO:0000259" key="2">
    <source>
        <dbReference type="PROSITE" id="PS50086"/>
    </source>
</evidence>